<accession>A0A847U4F5</accession>
<name>A0A847U4F5_9EURY</name>
<dbReference type="SMART" id="SM00382">
    <property type="entry name" value="AAA"/>
    <property type="match status" value="2"/>
</dbReference>
<dbReference type="RefSeq" id="WP_170084472.1">
    <property type="nucleotide sequence ID" value="NZ_WOWB01000005.1"/>
</dbReference>
<reference evidence="5" key="1">
    <citation type="submission" date="2019-12" db="EMBL/GenBank/DDBJ databases">
        <title>The whole-genome sequencing of Haloarcula japonica strain pws8.</title>
        <authorList>
            <person name="Verma D.K."/>
            <person name="Gopal K."/>
            <person name="Prasad E.S."/>
        </authorList>
    </citation>
    <scope>NUCLEOTIDE SEQUENCE</scope>
    <source>
        <strain evidence="5">Pws8</strain>
    </source>
</reference>
<dbReference type="Pfam" id="PF00005">
    <property type="entry name" value="ABC_tran"/>
    <property type="match status" value="2"/>
</dbReference>
<feature type="domain" description="ABC transporter" evidence="4">
    <location>
        <begin position="81"/>
        <end position="320"/>
    </location>
</feature>
<dbReference type="NCBIfam" id="NF009945">
    <property type="entry name" value="PRK13409.1"/>
    <property type="match status" value="1"/>
</dbReference>
<gene>
    <name evidence="5" type="ORF">GOC83_18955</name>
</gene>
<comment type="caution">
    <text evidence="5">The sequence shown here is derived from an EMBL/GenBank/DDBJ whole genome shotgun (WGS) entry which is preliminary data.</text>
</comment>
<sequence length="596" mass="66707">MTPPSNSQDDEYVAIIDQKEVTDEVRDIAIKYDPLNQSGHEGFHITADDELHIDDALVMKEHGLIEKKIPNDSIQIVPLPSETGQLVNQYGNNGFRLYNLPAPEDGSVIGLLGRNGIGKSTALRCLSGQLKPNLGHPDEEIDWDQTIERFRGTTLQQHLERLRDGAVTAAYKEQRVETVSESKGETVRERLSDQPNDPDRFIEDFQLESILDRPTADLSGGERQRVSIARTLLSDADLYLIDEPSSFLDIEQRLTVANTIRDHVRETDSAAVVVEHDLAMLDLLSDAIHILYGKPGGFGVVSQRLPVRTGVNQFLDGRLKDENVQIRRNSIDFPSANKRRTQSGEATLEYPSLKKCFDEFSLSVEAGEIHYGESIGILGENALGKTTFVKLLAGSLSPDEGTIPDATTVSYKPQYITPDTTDSVRERFAEVTDIYSQSFQTRIRDPFDLEELYDQPLKSLSGGELQRVGIALCFARDADVYLLDEPSAFLDVDKRVSIADHIRQFSERIDQPVLVVDHDLFVIDRVADRLTVFDGIPGEQGYAASPQSMRNGMNMFLSSVGITFRRDNRTGRPRVNKPGSQLDREQKSNDEYYYTG</sequence>
<dbReference type="FunFam" id="3.40.50.300:FF:001546">
    <property type="entry name" value="RNase L inhibitor homolog"/>
    <property type="match status" value="1"/>
</dbReference>
<keyword evidence="2" id="KW-0067">ATP-binding</keyword>
<protein>
    <submittedName>
        <fullName evidence="5">Ribosome biogenesis/translation initiation ATPase RLI</fullName>
    </submittedName>
</protein>
<dbReference type="PRINTS" id="PR01868">
    <property type="entry name" value="ABCEFAMILY"/>
</dbReference>
<dbReference type="PROSITE" id="PS00211">
    <property type="entry name" value="ABC_TRANSPORTER_1"/>
    <property type="match status" value="2"/>
</dbReference>
<dbReference type="GO" id="GO:0005524">
    <property type="term" value="F:ATP binding"/>
    <property type="evidence" value="ECO:0007669"/>
    <property type="project" value="UniProtKB-KW"/>
</dbReference>
<feature type="domain" description="ABC transporter" evidence="4">
    <location>
        <begin position="331"/>
        <end position="560"/>
    </location>
</feature>
<dbReference type="SUPFAM" id="SSF52540">
    <property type="entry name" value="P-loop containing nucleoside triphosphate hydrolases"/>
    <property type="match status" value="2"/>
</dbReference>
<organism evidence="5 6">
    <name type="scientific">Haloarcula rubripromontorii</name>
    <dbReference type="NCBI Taxonomy" id="1705562"/>
    <lineage>
        <taxon>Archaea</taxon>
        <taxon>Methanobacteriati</taxon>
        <taxon>Methanobacteriota</taxon>
        <taxon>Stenosarchaea group</taxon>
        <taxon>Halobacteria</taxon>
        <taxon>Halobacteriales</taxon>
        <taxon>Haloarculaceae</taxon>
        <taxon>Haloarcula</taxon>
    </lineage>
</organism>
<proteinExistence type="predicted"/>
<dbReference type="InterPro" id="IPR003439">
    <property type="entry name" value="ABC_transporter-like_ATP-bd"/>
</dbReference>
<evidence type="ECO:0000313" key="5">
    <source>
        <dbReference type="EMBL" id="NLV08205.1"/>
    </source>
</evidence>
<dbReference type="InterPro" id="IPR017871">
    <property type="entry name" value="ABC_transporter-like_CS"/>
</dbReference>
<evidence type="ECO:0000259" key="4">
    <source>
        <dbReference type="PROSITE" id="PS50893"/>
    </source>
</evidence>
<dbReference type="PROSITE" id="PS50893">
    <property type="entry name" value="ABC_TRANSPORTER_2"/>
    <property type="match status" value="2"/>
</dbReference>
<evidence type="ECO:0000256" key="2">
    <source>
        <dbReference type="ARBA" id="ARBA00022840"/>
    </source>
</evidence>
<evidence type="ECO:0000313" key="6">
    <source>
        <dbReference type="Proteomes" id="UP000610611"/>
    </source>
</evidence>
<dbReference type="InterPro" id="IPR013283">
    <property type="entry name" value="RLI1"/>
</dbReference>
<evidence type="ECO:0000256" key="3">
    <source>
        <dbReference type="SAM" id="MobiDB-lite"/>
    </source>
</evidence>
<dbReference type="AlphaFoldDB" id="A0A847U4F5"/>
<dbReference type="Gene3D" id="3.40.50.300">
    <property type="entry name" value="P-loop containing nucleotide triphosphate hydrolases"/>
    <property type="match status" value="2"/>
</dbReference>
<dbReference type="PANTHER" id="PTHR19248">
    <property type="entry name" value="ATP-BINDING TRANSPORT PROTEIN-RELATED"/>
    <property type="match status" value="1"/>
</dbReference>
<feature type="region of interest" description="Disordered" evidence="3">
    <location>
        <begin position="567"/>
        <end position="596"/>
    </location>
</feature>
<dbReference type="InterPro" id="IPR027417">
    <property type="entry name" value="P-loop_NTPase"/>
</dbReference>
<keyword evidence="1" id="KW-0547">Nucleotide-binding</keyword>
<dbReference type="Proteomes" id="UP000610611">
    <property type="component" value="Unassembled WGS sequence"/>
</dbReference>
<feature type="region of interest" description="Disordered" evidence="3">
    <location>
        <begin position="176"/>
        <end position="195"/>
    </location>
</feature>
<dbReference type="InterPro" id="IPR003593">
    <property type="entry name" value="AAA+_ATPase"/>
</dbReference>
<evidence type="ECO:0000256" key="1">
    <source>
        <dbReference type="ARBA" id="ARBA00022741"/>
    </source>
</evidence>
<dbReference type="GO" id="GO:0016887">
    <property type="term" value="F:ATP hydrolysis activity"/>
    <property type="evidence" value="ECO:0007669"/>
    <property type="project" value="InterPro"/>
</dbReference>
<dbReference type="EMBL" id="WOWB01000005">
    <property type="protein sequence ID" value="NLV08205.1"/>
    <property type="molecule type" value="Genomic_DNA"/>
</dbReference>